<sequence length="204" mass="22163">MKAIVLNCTLKPSPQPSNTGALAKEVIVELERLGVEVNFIRVADYNIITGIKSDLGDGDNWPAILKELLSSEILIIATPTWMGTMSSQALKVLERLNGLYPTRDEQGRPVTFNKVAGFIVTGAEDGARHVVTEIAGALMDVGFTIAPQSYTYWNNGPGPGDNYLESNYRKDWSIKTGRAAAENLVAVAIALKHTPIPPNSRDKQ</sequence>
<evidence type="ECO:0000259" key="1">
    <source>
        <dbReference type="Pfam" id="PF03358"/>
    </source>
</evidence>
<protein>
    <submittedName>
        <fullName evidence="2">Flavodoxin family protein</fullName>
    </submittedName>
</protein>
<dbReference type="EMBL" id="JBHTHZ010000014">
    <property type="protein sequence ID" value="MFD0795659.1"/>
    <property type="molecule type" value="Genomic_DNA"/>
</dbReference>
<organism evidence="2 3">
    <name type="scientific">Mucilaginibacter litoreus</name>
    <dbReference type="NCBI Taxonomy" id="1048221"/>
    <lineage>
        <taxon>Bacteria</taxon>
        <taxon>Pseudomonadati</taxon>
        <taxon>Bacteroidota</taxon>
        <taxon>Sphingobacteriia</taxon>
        <taxon>Sphingobacteriales</taxon>
        <taxon>Sphingobacteriaceae</taxon>
        <taxon>Mucilaginibacter</taxon>
    </lineage>
</organism>
<name>A0ABW3AZ47_9SPHI</name>
<evidence type="ECO:0000313" key="3">
    <source>
        <dbReference type="Proteomes" id="UP001597010"/>
    </source>
</evidence>
<gene>
    <name evidence="2" type="ORF">ACFQZX_18705</name>
</gene>
<evidence type="ECO:0000313" key="2">
    <source>
        <dbReference type="EMBL" id="MFD0795659.1"/>
    </source>
</evidence>
<dbReference type="RefSeq" id="WP_377118271.1">
    <property type="nucleotide sequence ID" value="NZ_JBHTHZ010000014.1"/>
</dbReference>
<accession>A0ABW3AZ47</accession>
<keyword evidence="3" id="KW-1185">Reference proteome</keyword>
<feature type="domain" description="NADPH-dependent FMN reductase-like" evidence="1">
    <location>
        <begin position="1"/>
        <end position="154"/>
    </location>
</feature>
<reference evidence="3" key="1">
    <citation type="journal article" date="2019" name="Int. J. Syst. Evol. Microbiol.">
        <title>The Global Catalogue of Microorganisms (GCM) 10K type strain sequencing project: providing services to taxonomists for standard genome sequencing and annotation.</title>
        <authorList>
            <consortium name="The Broad Institute Genomics Platform"/>
            <consortium name="The Broad Institute Genome Sequencing Center for Infectious Disease"/>
            <person name="Wu L."/>
            <person name="Ma J."/>
        </authorList>
    </citation>
    <scope>NUCLEOTIDE SEQUENCE [LARGE SCALE GENOMIC DNA]</scope>
    <source>
        <strain evidence="3">CCUG 61484</strain>
    </source>
</reference>
<dbReference type="InterPro" id="IPR029039">
    <property type="entry name" value="Flavoprotein-like_sf"/>
</dbReference>
<proteinExistence type="predicted"/>
<dbReference type="Gene3D" id="3.40.50.360">
    <property type="match status" value="1"/>
</dbReference>
<dbReference type="SUPFAM" id="SSF52218">
    <property type="entry name" value="Flavoproteins"/>
    <property type="match status" value="1"/>
</dbReference>
<comment type="caution">
    <text evidence="2">The sequence shown here is derived from an EMBL/GenBank/DDBJ whole genome shotgun (WGS) entry which is preliminary data.</text>
</comment>
<dbReference type="InterPro" id="IPR005025">
    <property type="entry name" value="FMN_Rdtase-like_dom"/>
</dbReference>
<dbReference type="Pfam" id="PF03358">
    <property type="entry name" value="FMN_red"/>
    <property type="match status" value="1"/>
</dbReference>
<dbReference type="Proteomes" id="UP001597010">
    <property type="component" value="Unassembled WGS sequence"/>
</dbReference>